<keyword evidence="6" id="KW-1185">Reference proteome</keyword>
<organism evidence="5 6">
    <name type="scientific">Lentinula aff. detonsa</name>
    <dbReference type="NCBI Taxonomy" id="2804958"/>
    <lineage>
        <taxon>Eukaryota</taxon>
        <taxon>Fungi</taxon>
        <taxon>Dikarya</taxon>
        <taxon>Basidiomycota</taxon>
        <taxon>Agaricomycotina</taxon>
        <taxon>Agaricomycetes</taxon>
        <taxon>Agaricomycetidae</taxon>
        <taxon>Agaricales</taxon>
        <taxon>Marasmiineae</taxon>
        <taxon>Omphalotaceae</taxon>
        <taxon>Lentinula</taxon>
    </lineage>
</organism>
<evidence type="ECO:0000256" key="3">
    <source>
        <dbReference type="ARBA" id="ARBA00023002"/>
    </source>
</evidence>
<keyword evidence="3" id="KW-0560">Oxidoreductase</keyword>
<dbReference type="InterPro" id="IPR002347">
    <property type="entry name" value="SDR_fam"/>
</dbReference>
<dbReference type="InterPro" id="IPR020904">
    <property type="entry name" value="Sc_DH/Rdtase_CS"/>
</dbReference>
<evidence type="ECO:0000313" key="5">
    <source>
        <dbReference type="EMBL" id="KAJ3781772.1"/>
    </source>
</evidence>
<dbReference type="CDD" id="cd05374">
    <property type="entry name" value="17beta-HSD-like_SDR_c"/>
    <property type="match status" value="1"/>
</dbReference>
<accession>A0AA38NHT2</accession>
<dbReference type="InterPro" id="IPR036291">
    <property type="entry name" value="NAD(P)-bd_dom_sf"/>
</dbReference>
<dbReference type="PROSITE" id="PS00061">
    <property type="entry name" value="ADH_SHORT"/>
    <property type="match status" value="1"/>
</dbReference>
<dbReference type="GO" id="GO:0016491">
    <property type="term" value="F:oxidoreductase activity"/>
    <property type="evidence" value="ECO:0007669"/>
    <property type="project" value="UniProtKB-KW"/>
</dbReference>
<dbReference type="AlphaFoldDB" id="A0AA38NHT2"/>
<dbReference type="SUPFAM" id="SSF51735">
    <property type="entry name" value="NAD(P)-binding Rossmann-fold domains"/>
    <property type="match status" value="1"/>
</dbReference>
<dbReference type="InterPro" id="IPR051911">
    <property type="entry name" value="SDR_oxidoreductase"/>
</dbReference>
<dbReference type="Proteomes" id="UP001163798">
    <property type="component" value="Unassembled WGS sequence"/>
</dbReference>
<protein>
    <submittedName>
        <fullName evidence="5">Short-chain oxidoreductase</fullName>
    </submittedName>
</protein>
<reference evidence="5" key="1">
    <citation type="submission" date="2022-08" db="EMBL/GenBank/DDBJ databases">
        <authorList>
            <consortium name="DOE Joint Genome Institute"/>
            <person name="Min B."/>
            <person name="Riley R."/>
            <person name="Sierra-Patev S."/>
            <person name="Naranjo-Ortiz M."/>
            <person name="Looney B."/>
            <person name="Konkel Z."/>
            <person name="Slot J.C."/>
            <person name="Sakamoto Y."/>
            <person name="Steenwyk J.L."/>
            <person name="Rokas A."/>
            <person name="Carro J."/>
            <person name="Camarero S."/>
            <person name="Ferreira P."/>
            <person name="Molpeceres G."/>
            <person name="Ruiz-Duenas F.J."/>
            <person name="Serrano A."/>
            <person name="Henrissat B."/>
            <person name="Drula E."/>
            <person name="Hughes K.W."/>
            <person name="Mata J.L."/>
            <person name="Ishikawa N.K."/>
            <person name="Vargas-Isla R."/>
            <person name="Ushijima S."/>
            <person name="Smith C.A."/>
            <person name="Ahrendt S."/>
            <person name="Andreopoulos W."/>
            <person name="He G."/>
            <person name="Labutti K."/>
            <person name="Lipzen A."/>
            <person name="Ng V."/>
            <person name="Sandor L."/>
            <person name="Barry K."/>
            <person name="Martinez A.T."/>
            <person name="Xiao Y."/>
            <person name="Gibbons J.G."/>
            <person name="Terashima K."/>
            <person name="Hibbett D.S."/>
            <person name="Grigoriev I.V."/>
        </authorList>
    </citation>
    <scope>NUCLEOTIDE SEQUENCE</scope>
    <source>
        <strain evidence="5">TFB10291</strain>
    </source>
</reference>
<evidence type="ECO:0000256" key="4">
    <source>
        <dbReference type="RuleBase" id="RU000363"/>
    </source>
</evidence>
<dbReference type="Pfam" id="PF00106">
    <property type="entry name" value="adh_short"/>
    <property type="match status" value="1"/>
</dbReference>
<proteinExistence type="inferred from homology"/>
<keyword evidence="2" id="KW-0521">NADP</keyword>
<dbReference type="Gene3D" id="3.40.50.720">
    <property type="entry name" value="NAD(P)-binding Rossmann-like Domain"/>
    <property type="match status" value="1"/>
</dbReference>
<dbReference type="PRINTS" id="PR00080">
    <property type="entry name" value="SDRFAMILY"/>
</dbReference>
<comment type="similarity">
    <text evidence="1 4">Belongs to the short-chain dehydrogenases/reductases (SDR) family.</text>
</comment>
<evidence type="ECO:0000313" key="6">
    <source>
        <dbReference type="Proteomes" id="UP001163798"/>
    </source>
</evidence>
<evidence type="ECO:0000256" key="2">
    <source>
        <dbReference type="ARBA" id="ARBA00022857"/>
    </source>
</evidence>
<comment type="caution">
    <text evidence="5">The sequence shown here is derived from an EMBL/GenBank/DDBJ whole genome shotgun (WGS) entry which is preliminary data.</text>
</comment>
<sequence length="291" mass="32124">MASDIEEPQVVLITGCSTGLGRCIAEEALARGMRVIATARRLSTIEDLRDKGARTFTLNVDDKPEVLQSFAVDSINAFGQVDILINNAGWLLGGAIEENTPEEIQSQFNTNFFSVISITNAFMPHFRSRRTGTIVNISSQGSYLALSGAGIYCASKAALDCLTEAWSNELAPFNIRAVSVILGAFRTSVASSNSQAPTKTIEGYDFAHDFHKRFQERSGHELGDPVKGAKKILDLVTMKTEKPLPVRFALGDDAVYLSRQRLEQRISELDEWKSYGMDTNVEGMKYERANW</sequence>
<dbReference type="PRINTS" id="PR00081">
    <property type="entry name" value="GDHRDH"/>
</dbReference>
<gene>
    <name evidence="5" type="ORF">GGU10DRAFT_365565</name>
</gene>
<name>A0AA38NHT2_9AGAR</name>
<dbReference type="PANTHER" id="PTHR43976">
    <property type="entry name" value="SHORT CHAIN DEHYDROGENASE"/>
    <property type="match status" value="1"/>
</dbReference>
<evidence type="ECO:0000256" key="1">
    <source>
        <dbReference type="ARBA" id="ARBA00006484"/>
    </source>
</evidence>
<dbReference type="EMBL" id="MU793525">
    <property type="protein sequence ID" value="KAJ3781772.1"/>
    <property type="molecule type" value="Genomic_DNA"/>
</dbReference>
<dbReference type="PANTHER" id="PTHR43976:SF16">
    <property type="entry name" value="SHORT-CHAIN DEHYDROGENASE_REDUCTASE FAMILY PROTEIN"/>
    <property type="match status" value="1"/>
</dbReference>